<sequence>MAELIAKSPCEGLLPVRAGDVTLIELDAGAMTSIAPFKGQEKAVSDALKSAHGMAFPAANRATGKEGARAIWFGQGQAILVGPEADASLGAMAAMTDQSDAWAVVRLEGEGAEDVLARLVPVDLRSSVFKRGHTARSMLQHMMVSITRVGDNAFQIMAFRSMARTLVHELEIAMKGVAARGAD</sequence>
<dbReference type="EMBL" id="SMGR01000001">
    <property type="protein sequence ID" value="TCL09927.1"/>
    <property type="molecule type" value="Genomic_DNA"/>
</dbReference>
<name>A0A4R1NNB0_9RHOB</name>
<dbReference type="SUPFAM" id="SSF103025">
    <property type="entry name" value="Folate-binding domain"/>
    <property type="match status" value="1"/>
</dbReference>
<proteinExistence type="predicted"/>
<comment type="caution">
    <text evidence="1">The sequence shown here is derived from an EMBL/GenBank/DDBJ whole genome shotgun (WGS) entry which is preliminary data.</text>
</comment>
<organism evidence="1 2">
    <name type="scientific">Shimia isoporae</name>
    <dbReference type="NCBI Taxonomy" id="647720"/>
    <lineage>
        <taxon>Bacteria</taxon>
        <taxon>Pseudomonadati</taxon>
        <taxon>Pseudomonadota</taxon>
        <taxon>Alphaproteobacteria</taxon>
        <taxon>Rhodobacterales</taxon>
        <taxon>Roseobacteraceae</taxon>
    </lineage>
</organism>
<reference evidence="1 2" key="1">
    <citation type="submission" date="2019-03" db="EMBL/GenBank/DDBJ databases">
        <title>Genomic Encyclopedia of Archaeal and Bacterial Type Strains, Phase II (KMG-II): from individual species to whole genera.</title>
        <authorList>
            <person name="Goeker M."/>
        </authorList>
    </citation>
    <scope>NUCLEOTIDE SEQUENCE [LARGE SCALE GENOMIC DNA]</scope>
    <source>
        <strain evidence="1 2">DSM 26433</strain>
    </source>
</reference>
<dbReference type="Proteomes" id="UP000295673">
    <property type="component" value="Unassembled WGS sequence"/>
</dbReference>
<evidence type="ECO:0000313" key="2">
    <source>
        <dbReference type="Proteomes" id="UP000295673"/>
    </source>
</evidence>
<dbReference type="InterPro" id="IPR027266">
    <property type="entry name" value="TrmE/GcvT-like"/>
</dbReference>
<dbReference type="Gene3D" id="3.30.1360.120">
    <property type="entry name" value="Probable tRNA modification gtpase trme, domain 1"/>
    <property type="match status" value="1"/>
</dbReference>
<evidence type="ECO:0000313" key="1">
    <source>
        <dbReference type="EMBL" id="TCL09927.1"/>
    </source>
</evidence>
<protein>
    <submittedName>
        <fullName evidence="1">Sarcosine oxidase subunit gamma</fullName>
    </submittedName>
</protein>
<dbReference type="OrthoDB" id="7350722at2"/>
<dbReference type="RefSeq" id="WP_132859918.1">
    <property type="nucleotide sequence ID" value="NZ_SMGR01000001.1"/>
</dbReference>
<gene>
    <name evidence="1" type="ORF">BXY66_1994</name>
</gene>
<dbReference type="Gene3D" id="3.30.70.1520">
    <property type="entry name" value="Heterotetrameric sarcosine oxidase"/>
    <property type="match status" value="1"/>
</dbReference>
<dbReference type="AlphaFoldDB" id="A0A4R1NNB0"/>
<keyword evidence="2" id="KW-1185">Reference proteome</keyword>
<accession>A0A4R1NNB0</accession>